<evidence type="ECO:0000256" key="3">
    <source>
        <dbReference type="ARBA" id="ARBA00022448"/>
    </source>
</evidence>
<feature type="transmembrane region" description="Helical" evidence="7">
    <location>
        <begin position="320"/>
        <end position="341"/>
    </location>
</feature>
<feature type="transmembrane region" description="Helical" evidence="7">
    <location>
        <begin position="188"/>
        <end position="208"/>
    </location>
</feature>
<comment type="similarity">
    <text evidence="2">Belongs to the monovalent cation:proton antiporter 2 (CPA2) transporter (TC 2.A.37) family.</text>
</comment>
<evidence type="ECO:0000256" key="1">
    <source>
        <dbReference type="ARBA" id="ARBA00004141"/>
    </source>
</evidence>
<accession>A0A511R073</accession>
<dbReference type="InterPro" id="IPR036291">
    <property type="entry name" value="NAD(P)-bd_dom_sf"/>
</dbReference>
<feature type="domain" description="Cation/H+ exchanger transmembrane" evidence="8">
    <location>
        <begin position="13"/>
        <end position="338"/>
    </location>
</feature>
<dbReference type="InterPro" id="IPR003148">
    <property type="entry name" value="RCK_N"/>
</dbReference>
<comment type="subcellular location">
    <subcellularLocation>
        <location evidence="1">Membrane</location>
        <topology evidence="1">Multi-pass membrane protein</topology>
    </subcellularLocation>
</comment>
<dbReference type="EMBL" id="BJXL01000005">
    <property type="protein sequence ID" value="GEM82192.1"/>
    <property type="molecule type" value="Genomic_DNA"/>
</dbReference>
<keyword evidence="3" id="KW-0813">Transport</keyword>
<dbReference type="Pfam" id="PF02254">
    <property type="entry name" value="TrkA_N"/>
    <property type="match status" value="1"/>
</dbReference>
<feature type="transmembrane region" description="Helical" evidence="7">
    <location>
        <begin position="160"/>
        <end position="176"/>
    </location>
</feature>
<reference evidence="10 11" key="1">
    <citation type="submission" date="2019-07" db="EMBL/GenBank/DDBJ databases">
        <title>Whole genome shotgun sequence of Meiothermus hypogaeus NBRC 106114.</title>
        <authorList>
            <person name="Hosoyama A."/>
            <person name="Uohara A."/>
            <person name="Ohji S."/>
            <person name="Ichikawa N."/>
        </authorList>
    </citation>
    <scope>NUCLEOTIDE SEQUENCE [LARGE SCALE GENOMIC DNA]</scope>
    <source>
        <strain evidence="10 11">NBRC 106114</strain>
    </source>
</reference>
<evidence type="ECO:0000256" key="5">
    <source>
        <dbReference type="ARBA" id="ARBA00022989"/>
    </source>
</evidence>
<dbReference type="GO" id="GO:0015297">
    <property type="term" value="F:antiporter activity"/>
    <property type="evidence" value="ECO:0007669"/>
    <property type="project" value="InterPro"/>
</dbReference>
<evidence type="ECO:0000256" key="7">
    <source>
        <dbReference type="SAM" id="Phobius"/>
    </source>
</evidence>
<feature type="transmembrane region" description="Helical" evidence="7">
    <location>
        <begin position="292"/>
        <end position="314"/>
    </location>
</feature>
<dbReference type="Proteomes" id="UP000321197">
    <property type="component" value="Unassembled WGS sequence"/>
</dbReference>
<evidence type="ECO:0000313" key="10">
    <source>
        <dbReference type="EMBL" id="GEM82192.1"/>
    </source>
</evidence>
<dbReference type="InterPro" id="IPR038770">
    <property type="entry name" value="Na+/solute_symporter_sf"/>
</dbReference>
<evidence type="ECO:0000256" key="4">
    <source>
        <dbReference type="ARBA" id="ARBA00022692"/>
    </source>
</evidence>
<dbReference type="OrthoDB" id="9781411at2"/>
<dbReference type="Gene3D" id="1.20.1530.20">
    <property type="match status" value="1"/>
</dbReference>
<dbReference type="GO" id="GO:0016020">
    <property type="term" value="C:membrane"/>
    <property type="evidence" value="ECO:0007669"/>
    <property type="project" value="UniProtKB-SubCell"/>
</dbReference>
<proteinExistence type="inferred from homology"/>
<feature type="transmembrane region" description="Helical" evidence="7">
    <location>
        <begin position="74"/>
        <end position="96"/>
    </location>
</feature>
<dbReference type="RefSeq" id="WP_119340477.1">
    <property type="nucleotide sequence ID" value="NZ_BJXL01000005.1"/>
</dbReference>
<dbReference type="PANTHER" id="PTHR42751">
    <property type="entry name" value="SODIUM/HYDROGEN EXCHANGER FAMILY/TRKA DOMAIN PROTEIN"/>
    <property type="match status" value="1"/>
</dbReference>
<evidence type="ECO:0000256" key="6">
    <source>
        <dbReference type="ARBA" id="ARBA00023136"/>
    </source>
</evidence>
<evidence type="ECO:0000259" key="9">
    <source>
        <dbReference type="Pfam" id="PF02254"/>
    </source>
</evidence>
<keyword evidence="4 7" id="KW-0812">Transmembrane</keyword>
<protein>
    <submittedName>
        <fullName evidence="10">Potassium transporter KefC</fullName>
    </submittedName>
</protein>
<dbReference type="AlphaFoldDB" id="A0A511R073"/>
<dbReference type="PANTHER" id="PTHR42751:SF1">
    <property type="entry name" value="CATION_PROTON ANTIPORTER YBAL-RELATED"/>
    <property type="match status" value="1"/>
</dbReference>
<feature type="domain" description="RCK N-terminal" evidence="9">
    <location>
        <begin position="379"/>
        <end position="493"/>
    </location>
</feature>
<dbReference type="Pfam" id="PF00999">
    <property type="entry name" value="Na_H_Exchanger"/>
    <property type="match status" value="1"/>
</dbReference>
<organism evidence="10 11">
    <name type="scientific">Meiothermus hypogaeus NBRC 106114</name>
    <dbReference type="NCBI Taxonomy" id="1227553"/>
    <lineage>
        <taxon>Bacteria</taxon>
        <taxon>Thermotogati</taxon>
        <taxon>Deinococcota</taxon>
        <taxon>Deinococci</taxon>
        <taxon>Thermales</taxon>
        <taxon>Thermaceae</taxon>
        <taxon>Meiothermus</taxon>
    </lineage>
</organism>
<keyword evidence="5 7" id="KW-1133">Transmembrane helix</keyword>
<gene>
    <name evidence="10" type="ORF">MHY01S_03580</name>
</gene>
<dbReference type="GO" id="GO:0006813">
    <property type="term" value="P:potassium ion transport"/>
    <property type="evidence" value="ECO:0007669"/>
    <property type="project" value="InterPro"/>
</dbReference>
<dbReference type="SUPFAM" id="SSF51735">
    <property type="entry name" value="NAD(P)-binding Rossmann-fold domains"/>
    <property type="match status" value="1"/>
</dbReference>
<feature type="transmembrane region" description="Helical" evidence="7">
    <location>
        <begin position="102"/>
        <end position="122"/>
    </location>
</feature>
<evidence type="ECO:0000256" key="2">
    <source>
        <dbReference type="ARBA" id="ARBA00005551"/>
    </source>
</evidence>
<name>A0A511R073_9DEIN</name>
<evidence type="ECO:0000313" key="11">
    <source>
        <dbReference type="Proteomes" id="UP000321197"/>
    </source>
</evidence>
<feature type="transmembrane region" description="Helical" evidence="7">
    <location>
        <begin position="21"/>
        <end position="38"/>
    </location>
</feature>
<dbReference type="GO" id="GO:1902600">
    <property type="term" value="P:proton transmembrane transport"/>
    <property type="evidence" value="ECO:0007669"/>
    <property type="project" value="InterPro"/>
</dbReference>
<dbReference type="Gene3D" id="3.40.50.720">
    <property type="entry name" value="NAD(P)-binding Rossmann-like Domain"/>
    <property type="match status" value="1"/>
</dbReference>
<dbReference type="InterPro" id="IPR006153">
    <property type="entry name" value="Cation/H_exchanger_TM"/>
</dbReference>
<feature type="transmembrane region" description="Helical" evidence="7">
    <location>
        <begin position="134"/>
        <end position="154"/>
    </location>
</feature>
<sequence length="525" mass="56250">MEWLWVGMAYGLGWLANRFGWPPLVGYLAAGFVLWGLQQQPNNLLENLADIGVLLLLFTVGLKLRFSSMVRPEVLGVGGLHLLLFALLLGAVVFWAGLSAQAALYLGIGLAFSSTVLAVKLLDDRRELSTFHGRLAVGILILQDLVAIGLMAYVGVKNPTPWALLLLGLPLLRPVVGRILEKSGHDELLLLYGLGLALGGASLARTLGVSPELGALLMGAALAGHPQVSELSRTLWGLKEAFLVGFFLQIGMMGLPNGDGLGLALGLLALLPLKGVLFFALFIAFGLRARTAFVTSVSLLSYSEFALITSLAAVEGNLVPAAYGQLVSLVVAVSLALAAPLNRSVHNLYQQLEPYLLRFERKGRHADDEPTSLGGAEWLVVGMGRTGGAAYKMLAGQGYRVLGLDADEGKLDFHRSKKRQVRYGDAEDPELWERLELTGLRGVLLTLPDLEAKLRAARGLKQRGFTGLIAATSYHREEDPLLAEAGATLISHPFAEAGERLAERALGLNLVEEPENPQLAEAGPD</sequence>
<comment type="caution">
    <text evidence="10">The sequence shown here is derived from an EMBL/GenBank/DDBJ whole genome shotgun (WGS) entry which is preliminary data.</text>
</comment>
<feature type="transmembrane region" description="Helical" evidence="7">
    <location>
        <begin position="261"/>
        <end position="285"/>
    </location>
</feature>
<keyword evidence="6 7" id="KW-0472">Membrane</keyword>
<evidence type="ECO:0000259" key="8">
    <source>
        <dbReference type="Pfam" id="PF00999"/>
    </source>
</evidence>